<protein>
    <submittedName>
        <fullName evidence="1">Uncharacterized protein</fullName>
    </submittedName>
</protein>
<comment type="caution">
    <text evidence="1">The sequence shown here is derived from an EMBL/GenBank/DDBJ whole genome shotgun (WGS) entry which is preliminary data.</text>
</comment>
<dbReference type="EMBL" id="JAZBJO010000037">
    <property type="protein sequence ID" value="MEE4597611.1"/>
    <property type="molecule type" value="Genomic_DNA"/>
</dbReference>
<sequence length="67" mass="6762">MRASSPGRRTARVAAGRETVVQGLADLFAQQGEAVGGLVLGEVTGGDFEHQLANGEDIGGELVDGPA</sequence>
<dbReference type="RefSeq" id="WP_330814357.1">
    <property type="nucleotide sequence ID" value="NZ_JAZBJO010000037.1"/>
</dbReference>
<name>A0ABU7Q8J8_9ACTN</name>
<dbReference type="Proteomes" id="UP001354709">
    <property type="component" value="Unassembled WGS sequence"/>
</dbReference>
<organism evidence="1 2">
    <name type="scientific">Streptomyces asiaticus subsp. ignotus</name>
    <dbReference type="NCBI Taxonomy" id="3098222"/>
    <lineage>
        <taxon>Bacteria</taxon>
        <taxon>Bacillati</taxon>
        <taxon>Actinomycetota</taxon>
        <taxon>Actinomycetes</taxon>
        <taxon>Kitasatosporales</taxon>
        <taxon>Streptomycetaceae</taxon>
        <taxon>Streptomyces</taxon>
        <taxon>Streptomyces violaceusniger group</taxon>
    </lineage>
</organism>
<evidence type="ECO:0000313" key="2">
    <source>
        <dbReference type="Proteomes" id="UP001354709"/>
    </source>
</evidence>
<gene>
    <name evidence="1" type="ORF">V2J94_38020</name>
</gene>
<evidence type="ECO:0000313" key="1">
    <source>
        <dbReference type="EMBL" id="MEE4597611.1"/>
    </source>
</evidence>
<reference evidence="1 2" key="1">
    <citation type="submission" date="2023-11" db="EMBL/GenBank/DDBJ databases">
        <title>30 novel species of actinomycetes from the DSMZ collection.</title>
        <authorList>
            <person name="Nouioui I."/>
        </authorList>
    </citation>
    <scope>NUCLEOTIDE SEQUENCE [LARGE SCALE GENOMIC DNA]</scope>
    <source>
        <strain evidence="1 2">DSM 41524</strain>
    </source>
</reference>
<proteinExistence type="predicted"/>
<accession>A0ABU7Q8J8</accession>
<keyword evidence="2" id="KW-1185">Reference proteome</keyword>